<evidence type="ECO:0000259" key="1">
    <source>
        <dbReference type="Pfam" id="PF20066"/>
    </source>
</evidence>
<feature type="domain" description="Glyoxalase-related protein" evidence="1">
    <location>
        <begin position="3"/>
        <end position="140"/>
    </location>
</feature>
<evidence type="ECO:0000313" key="2">
    <source>
        <dbReference type="EMBL" id="WFE88838.1"/>
    </source>
</evidence>
<accession>A0ABY8F062</accession>
<reference evidence="2 3" key="1">
    <citation type="submission" date="2023-03" db="EMBL/GenBank/DDBJ databases">
        <title>Roseibium porphyridii sp. nov. and Roseibium rhodosorbium sp. nov. isolated from marine algae, Porphyridium cruentum and Rhodosorus marinus, respectively.</title>
        <authorList>
            <person name="Lee M.W."/>
            <person name="Choi B.J."/>
            <person name="Lee J.K."/>
            <person name="Choi D.G."/>
            <person name="Baek J.H."/>
            <person name="Bayburt H."/>
            <person name="Kim J.M."/>
            <person name="Han D.M."/>
            <person name="Kim K.H."/>
            <person name="Jeon C.O."/>
        </authorList>
    </citation>
    <scope>NUCLEOTIDE SEQUENCE [LARGE SCALE GENOMIC DNA]</scope>
    <source>
        <strain evidence="2 3">KMA01</strain>
    </source>
</reference>
<dbReference type="RefSeq" id="WP_265680822.1">
    <property type="nucleotide sequence ID" value="NZ_CP120863.1"/>
</dbReference>
<dbReference type="Pfam" id="PF20066">
    <property type="entry name" value="Glyoxalase_8"/>
    <property type="match status" value="1"/>
</dbReference>
<gene>
    <name evidence="2" type="ORF">K1718_22165</name>
</gene>
<dbReference type="InterPro" id="IPR045517">
    <property type="entry name" value="Glyoxalase_8"/>
</dbReference>
<name>A0ABY8F062_9HYPH</name>
<sequence>MSPPSVADLKTQAKRLRTALAAKGQTVSHSQALEILSVQHGYKDWNTACAALSKPNPLSFSVSDRVTGTYMLQPFEGEILSLSKLGSSGQYRITLQFDTPVDVVTFDSFSSFRSRVTCVITADGVAVKKTSNGEPYLRLKTSG</sequence>
<organism evidence="2 3">
    <name type="scientific">Roseibium porphyridii</name>
    <dbReference type="NCBI Taxonomy" id="2866279"/>
    <lineage>
        <taxon>Bacteria</taxon>
        <taxon>Pseudomonadati</taxon>
        <taxon>Pseudomonadota</taxon>
        <taxon>Alphaproteobacteria</taxon>
        <taxon>Hyphomicrobiales</taxon>
        <taxon>Stappiaceae</taxon>
        <taxon>Roseibium</taxon>
    </lineage>
</organism>
<evidence type="ECO:0000313" key="3">
    <source>
        <dbReference type="Proteomes" id="UP001209803"/>
    </source>
</evidence>
<dbReference type="Proteomes" id="UP001209803">
    <property type="component" value="Chromosome"/>
</dbReference>
<dbReference type="EMBL" id="CP120863">
    <property type="protein sequence ID" value="WFE88838.1"/>
    <property type="molecule type" value="Genomic_DNA"/>
</dbReference>
<proteinExistence type="predicted"/>
<protein>
    <submittedName>
        <fullName evidence="2">Glyoxalase superfamily protein</fullName>
    </submittedName>
</protein>
<keyword evidence="3" id="KW-1185">Reference proteome</keyword>